<gene>
    <name evidence="1" type="ORF">GMDG_02292</name>
</gene>
<dbReference type="EMBL" id="GL573199">
    <property type="protein sequence ID" value="ELR06922.1"/>
    <property type="molecule type" value="Genomic_DNA"/>
</dbReference>
<name>L8G1A7_PSED2</name>
<keyword evidence="2" id="KW-1185">Reference proteome</keyword>
<reference evidence="2" key="1">
    <citation type="submission" date="2010-09" db="EMBL/GenBank/DDBJ databases">
        <title>The genome sequence of Geomyces destructans 20631-21.</title>
        <authorList>
            <consortium name="The Broad Institute Genome Sequencing Platform"/>
            <person name="Cuomo C.A."/>
            <person name="Blehert D.S."/>
            <person name="Lorch J.M."/>
            <person name="Young S.K."/>
            <person name="Zeng Q."/>
            <person name="Gargeya S."/>
            <person name="Fitzgerald M."/>
            <person name="Haas B."/>
            <person name="Abouelleil A."/>
            <person name="Alvarado L."/>
            <person name="Arachchi H.M."/>
            <person name="Berlin A."/>
            <person name="Brown A."/>
            <person name="Chapman S.B."/>
            <person name="Chen Z."/>
            <person name="Dunbar C."/>
            <person name="Freedman E."/>
            <person name="Gearin G."/>
            <person name="Gellesch M."/>
            <person name="Goldberg J."/>
            <person name="Griggs A."/>
            <person name="Gujja S."/>
            <person name="Heiman D."/>
            <person name="Howarth C."/>
            <person name="Larson L."/>
            <person name="Lui A."/>
            <person name="MacDonald P.J.P."/>
            <person name="Montmayeur A."/>
            <person name="Murphy C."/>
            <person name="Neiman D."/>
            <person name="Pearson M."/>
            <person name="Priest M."/>
            <person name="Roberts A."/>
            <person name="Saif S."/>
            <person name="Shea T."/>
            <person name="Shenoy N."/>
            <person name="Sisk P."/>
            <person name="Stolte C."/>
            <person name="Sykes S."/>
            <person name="Wortman J."/>
            <person name="Nusbaum C."/>
            <person name="Birren B."/>
        </authorList>
    </citation>
    <scope>NUCLEOTIDE SEQUENCE [LARGE SCALE GENOMIC DNA]</scope>
    <source>
        <strain evidence="2">ATCC MYA-4855 / 20631-21</strain>
    </source>
</reference>
<dbReference type="AlphaFoldDB" id="L8G1A7"/>
<accession>L8G1A7</accession>
<sequence>MLWDTPTPPDQFTIVNDGLSKPMRMRCIVTEQCTGISVFCNGRKIYGIYAHKGNRSSAADIYKRLCRYRKDSLMWIYFPLAPNERIHEVWIRRRYGPRKLITDIALMIRTTLDRSCIFGPCLDPQTDDSVETCLSKGQVSHLIHEDPDDGDPILCFGQTLPNDVQLDAPEILQHPPSFHNKWDLFHSCASLENVEQVCLFFDERGSDLNNLDKCCLGLLLTYSSGHKETLGQCRVGLSSTATIEHPTGLHFAEVTFIDGKTGVIVRVASDNVGINLSNKRQWLSTKMTGIKTWWINSEKTIPCIEEEDI</sequence>
<dbReference type="InParanoid" id="L8G1A7"/>
<evidence type="ECO:0000313" key="1">
    <source>
        <dbReference type="EMBL" id="ELR06922.1"/>
    </source>
</evidence>
<dbReference type="OrthoDB" id="3429704at2759"/>
<proteinExistence type="predicted"/>
<dbReference type="Proteomes" id="UP000011064">
    <property type="component" value="Unassembled WGS sequence"/>
</dbReference>
<dbReference type="VEuPathDB" id="FungiDB:GMDG_02292"/>
<organism evidence="1 2">
    <name type="scientific">Pseudogymnoascus destructans (strain ATCC MYA-4855 / 20631-21)</name>
    <name type="common">Bat white-nose syndrome fungus</name>
    <name type="synonym">Geomyces destructans</name>
    <dbReference type="NCBI Taxonomy" id="658429"/>
    <lineage>
        <taxon>Eukaryota</taxon>
        <taxon>Fungi</taxon>
        <taxon>Dikarya</taxon>
        <taxon>Ascomycota</taxon>
        <taxon>Pezizomycotina</taxon>
        <taxon>Leotiomycetes</taxon>
        <taxon>Thelebolales</taxon>
        <taxon>Thelebolaceae</taxon>
        <taxon>Pseudogymnoascus</taxon>
    </lineage>
</organism>
<evidence type="ECO:0000313" key="2">
    <source>
        <dbReference type="Proteomes" id="UP000011064"/>
    </source>
</evidence>
<protein>
    <submittedName>
        <fullName evidence="1">Uncharacterized protein</fullName>
    </submittedName>
</protein>
<dbReference type="HOGENOM" id="CLU_085426_0_0_1"/>